<organism evidence="3 4">
    <name type="scientific">Kouleothrix aurantiaca</name>
    <dbReference type="NCBI Taxonomy" id="186479"/>
    <lineage>
        <taxon>Bacteria</taxon>
        <taxon>Bacillati</taxon>
        <taxon>Chloroflexota</taxon>
        <taxon>Chloroflexia</taxon>
        <taxon>Chloroflexales</taxon>
        <taxon>Roseiflexineae</taxon>
        <taxon>Roseiflexaceae</taxon>
        <taxon>Kouleothrix</taxon>
    </lineage>
</organism>
<feature type="transmembrane region" description="Helical" evidence="1">
    <location>
        <begin position="45"/>
        <end position="67"/>
    </location>
</feature>
<dbReference type="InterPro" id="IPR027783">
    <property type="entry name" value="Bacterial_PH-related"/>
</dbReference>
<dbReference type="Pfam" id="PF10882">
    <property type="entry name" value="bPH_5"/>
    <property type="match status" value="1"/>
</dbReference>
<dbReference type="EMBL" id="LJCR01000601">
    <property type="protein sequence ID" value="KPV52270.1"/>
    <property type="molecule type" value="Genomic_DNA"/>
</dbReference>
<protein>
    <recommendedName>
        <fullName evidence="2">Bacterial Pleckstrin homology domain-containing protein</fullName>
    </recommendedName>
</protein>
<dbReference type="PATRIC" id="fig|186479.3.peg.9269"/>
<keyword evidence="1" id="KW-0812">Transmembrane</keyword>
<dbReference type="AlphaFoldDB" id="A0A0P9D9Q2"/>
<reference evidence="3 4" key="1">
    <citation type="submission" date="2015-09" db="EMBL/GenBank/DDBJ databases">
        <title>Draft genome sequence of Kouleothrix aurantiaca JCM 19913.</title>
        <authorList>
            <person name="Hemp J."/>
        </authorList>
    </citation>
    <scope>NUCLEOTIDE SEQUENCE [LARGE SCALE GENOMIC DNA]</scope>
    <source>
        <strain evidence="3 4">COM-B</strain>
    </source>
</reference>
<keyword evidence="1" id="KW-1133">Transmembrane helix</keyword>
<comment type="caution">
    <text evidence="3">The sequence shown here is derived from an EMBL/GenBank/DDBJ whole genome shotgun (WGS) entry which is preliminary data.</text>
</comment>
<keyword evidence="1" id="KW-0472">Membrane</keyword>
<evidence type="ECO:0000313" key="3">
    <source>
        <dbReference type="EMBL" id="KPV52270.1"/>
    </source>
</evidence>
<keyword evidence="4" id="KW-1185">Reference proteome</keyword>
<evidence type="ECO:0000256" key="1">
    <source>
        <dbReference type="SAM" id="Phobius"/>
    </source>
</evidence>
<accession>A0A0P9D9Q2</accession>
<evidence type="ECO:0000259" key="2">
    <source>
        <dbReference type="Pfam" id="PF10882"/>
    </source>
</evidence>
<name>A0A0P9D9Q2_9CHLR</name>
<feature type="domain" description="Bacterial Pleckstrin homology" evidence="2">
    <location>
        <begin position="75"/>
        <end position="177"/>
    </location>
</feature>
<proteinExistence type="predicted"/>
<sequence length="191" mass="21069">MAQTRFDAAPLDSYAEQITSGIAMLGGVLTLPALFLYLSGMLLSGVAVTGVVTTMAVALAMVVWLLLNYAVQPTAYIIEEKRVLIKRRWARAMPVPFEQIAGVSTAAGLADMPRFGLRRSFNAGVFGYQGPFRLEQYGAVFFVATNRERLVALARRDRTPLIISPARPRDFVEDLRDALAKRRDETKSKDA</sequence>
<evidence type="ECO:0000313" key="4">
    <source>
        <dbReference type="Proteomes" id="UP000050509"/>
    </source>
</evidence>
<gene>
    <name evidence="3" type="ORF">SE17_16485</name>
</gene>
<feature type="transmembrane region" description="Helical" evidence="1">
    <location>
        <begin position="20"/>
        <end position="38"/>
    </location>
</feature>
<dbReference type="Proteomes" id="UP000050509">
    <property type="component" value="Unassembled WGS sequence"/>
</dbReference>